<evidence type="ECO:0000313" key="2">
    <source>
        <dbReference type="EMBL" id="MEX3171817.1"/>
    </source>
</evidence>
<feature type="transmembrane region" description="Helical" evidence="1">
    <location>
        <begin position="20"/>
        <end position="40"/>
    </location>
</feature>
<keyword evidence="1" id="KW-1133">Transmembrane helix</keyword>
<sequence length="426" mass="48137">MIRLIILLLGAQALHGQRRLLMLFGWLWICVGILMLFDVLQDGRSVLALDALAVMLALEGLVAISAALVIGSAASRPVLLKGLSFLFMAFLILDVPADDNIVATLVFGSALLLDGAVRIASSTVIQHSRWKPVALAGSGEILLSLMIFVGWPVPHRMTVPFCLGVMILLSGWALLRIARRLESFSLNQNQDQPEPQWTHDITPLSVYVWTPIGSAKDARRRYIVDRYIAAVDGGGNISTGHAALALDPDLYISHYPLNDISHSAQDFRQLLHSGEQNNVDGRFLPGLQQEVAAWCPPDKKIQFHRYNPAALRTFWQHYQQDTTYNLTRRNCSTTVIRALDSALEGVLGDKHLWRRFLLLVLDPNLWMLAVLRSRGESMTWTPGLVLDYARMLQQVTERQHQRWWLKLREMWRILRFGRAQPGRQKF</sequence>
<keyword evidence="1" id="KW-0812">Transmembrane</keyword>
<feature type="transmembrane region" description="Helical" evidence="1">
    <location>
        <begin position="46"/>
        <end position="71"/>
    </location>
</feature>
<proteinExistence type="predicted"/>
<accession>A0ABV3UFN3</accession>
<feature type="transmembrane region" description="Helical" evidence="1">
    <location>
        <begin position="157"/>
        <end position="175"/>
    </location>
</feature>
<feature type="transmembrane region" description="Helical" evidence="1">
    <location>
        <begin position="101"/>
        <end position="121"/>
    </location>
</feature>
<name>A0ABV3UFN3_9GAMM</name>
<reference evidence="2 3" key="1">
    <citation type="submission" date="2024-07" db="EMBL/GenBank/DDBJ databases">
        <title>Genomes of novel Serratia strains from suburban soil.</title>
        <authorList>
            <person name="Markert E.X."/>
            <person name="Severe K."/>
            <person name="Severe L."/>
            <person name="Twing K.I."/>
            <person name="Ward L.M."/>
        </authorList>
    </citation>
    <scope>NUCLEOTIDE SEQUENCE [LARGE SCALE GENOMIC DNA]</scope>
    <source>
        <strain evidence="2 3">3C-UT</strain>
    </source>
</reference>
<keyword evidence="1" id="KW-0472">Membrane</keyword>
<dbReference type="Proteomes" id="UP001558101">
    <property type="component" value="Unassembled WGS sequence"/>
</dbReference>
<dbReference type="EMBL" id="JBFQXQ010000001">
    <property type="protein sequence ID" value="MEX3171817.1"/>
    <property type="molecule type" value="Genomic_DNA"/>
</dbReference>
<evidence type="ECO:0000313" key="3">
    <source>
        <dbReference type="Proteomes" id="UP001558101"/>
    </source>
</evidence>
<feature type="transmembrane region" description="Helical" evidence="1">
    <location>
        <begin position="133"/>
        <end position="151"/>
    </location>
</feature>
<keyword evidence="3" id="KW-1185">Reference proteome</keyword>
<comment type="caution">
    <text evidence="2">The sequence shown here is derived from an EMBL/GenBank/DDBJ whole genome shotgun (WGS) entry which is preliminary data.</text>
</comment>
<dbReference type="RefSeq" id="WP_368453336.1">
    <property type="nucleotide sequence ID" value="NZ_JBFQXQ010000001.1"/>
</dbReference>
<evidence type="ECO:0000256" key="1">
    <source>
        <dbReference type="SAM" id="Phobius"/>
    </source>
</evidence>
<organism evidence="2 3">
    <name type="scientific">Serratia quinivorans</name>
    <dbReference type="NCBI Taxonomy" id="137545"/>
    <lineage>
        <taxon>Bacteria</taxon>
        <taxon>Pseudomonadati</taxon>
        <taxon>Pseudomonadota</taxon>
        <taxon>Gammaproteobacteria</taxon>
        <taxon>Enterobacterales</taxon>
        <taxon>Yersiniaceae</taxon>
        <taxon>Serratia</taxon>
    </lineage>
</organism>
<gene>
    <name evidence="2" type="ORF">AB4M04_06940</name>
</gene>
<protein>
    <submittedName>
        <fullName evidence="2">HdeD family acid-resistance protein</fullName>
    </submittedName>
</protein>
<feature type="transmembrane region" description="Helical" evidence="1">
    <location>
        <begin position="78"/>
        <end position="95"/>
    </location>
</feature>